<dbReference type="Pfam" id="PF13516">
    <property type="entry name" value="LRR_6"/>
    <property type="match status" value="3"/>
</dbReference>
<dbReference type="SMART" id="SM00368">
    <property type="entry name" value="LRR_RI"/>
    <property type="match status" value="7"/>
</dbReference>
<reference evidence="2" key="1">
    <citation type="submission" date="2021-02" db="EMBL/GenBank/DDBJ databases">
        <authorList>
            <person name="Nowell W R."/>
        </authorList>
    </citation>
    <scope>NUCLEOTIDE SEQUENCE</scope>
</reference>
<accession>A0A816K989</accession>
<organism evidence="2 3">
    <name type="scientific">Rotaria magnacalcarata</name>
    <dbReference type="NCBI Taxonomy" id="392030"/>
    <lineage>
        <taxon>Eukaryota</taxon>
        <taxon>Metazoa</taxon>
        <taxon>Spiralia</taxon>
        <taxon>Gnathifera</taxon>
        <taxon>Rotifera</taxon>
        <taxon>Eurotatoria</taxon>
        <taxon>Bdelloidea</taxon>
        <taxon>Philodinida</taxon>
        <taxon>Philodinidae</taxon>
        <taxon>Rotaria</taxon>
    </lineage>
</organism>
<dbReference type="InterPro" id="IPR032675">
    <property type="entry name" value="LRR_dom_sf"/>
</dbReference>
<dbReference type="AlphaFoldDB" id="A0A816K989"/>
<dbReference type="PANTHER" id="PTHR24114">
    <property type="entry name" value="LEUCINE RICH REPEAT FAMILY PROTEIN"/>
    <property type="match status" value="1"/>
</dbReference>
<feature type="region of interest" description="Disordered" evidence="1">
    <location>
        <begin position="1"/>
        <end position="25"/>
    </location>
</feature>
<proteinExistence type="predicted"/>
<evidence type="ECO:0000313" key="3">
    <source>
        <dbReference type="Proteomes" id="UP000663824"/>
    </source>
</evidence>
<dbReference type="Proteomes" id="UP000663824">
    <property type="component" value="Unassembled WGS sequence"/>
</dbReference>
<sequence>MFSSEVLNDITEDPRSYLSDDPDFDDGYIEELQEASVDAESDHKDAADQTLVSELVRSPTAKSVLSSALSDGKRSRAKQNPFYSFGNVLVKRDPAIESIIESRKYAIIENPYTRLAQVTSQAPRPSAHTAPFEIGLVPESSEFNMKDRNSSSRSIKRASPIGSTELDNEEWDDGFTEEFEKEAMLGSDKPCVQIYEETCARLNICPCSMIVRSLNTTEINLRSYGLGPRGCSALAASLVRNTVVVCLNLSANNIGSRGMSYVYQILTENISIEDYDLSFNNLGTKGIHKLADGLTQNLHTKTLSVAGNSLNANDIKILLSKLVDHPNIKNLNLSHNQLDEEGGKYLAEWLVDNHVLLNLDISWCSIRLLGAKALAKAIGDNNKLVSLNLSSNSFTNDTLELITQSLSRNMTLCDLNLHGNQFICRYDMKFKENPSDLTTGKESQIYKMMVAAATNQSLTTFQFGQNHIDTRCLIIMLEALAQLTNISLEELDLTGLSMNAKQTSKIDSLFLNHQKLKCYIGPVRYTTEHFANYLLNLIHMHCEQNSVTLSDMFNPIEGIRTTISTVTHEQFLDGLRRARIPIPMAYIDDIIKYLGGDSEPGTISMRSIDIT</sequence>
<protein>
    <submittedName>
        <fullName evidence="2">Uncharacterized protein</fullName>
    </submittedName>
</protein>
<name>A0A816K989_9BILA</name>
<dbReference type="PANTHER" id="PTHR24114:SF2">
    <property type="entry name" value="F-BOX DOMAIN-CONTAINING PROTEIN-RELATED"/>
    <property type="match status" value="1"/>
</dbReference>
<comment type="caution">
    <text evidence="2">The sequence shown here is derived from an EMBL/GenBank/DDBJ whole genome shotgun (WGS) entry which is preliminary data.</text>
</comment>
<dbReference type="InterPro" id="IPR001611">
    <property type="entry name" value="Leu-rich_rpt"/>
</dbReference>
<evidence type="ECO:0000313" key="2">
    <source>
        <dbReference type="EMBL" id="CAF1917158.1"/>
    </source>
</evidence>
<dbReference type="EMBL" id="CAJNRE010000086">
    <property type="protein sequence ID" value="CAF1917158.1"/>
    <property type="molecule type" value="Genomic_DNA"/>
</dbReference>
<dbReference type="Gene3D" id="3.80.10.10">
    <property type="entry name" value="Ribonuclease Inhibitor"/>
    <property type="match status" value="1"/>
</dbReference>
<dbReference type="InterPro" id="IPR052394">
    <property type="entry name" value="LRR-containing"/>
</dbReference>
<evidence type="ECO:0000256" key="1">
    <source>
        <dbReference type="SAM" id="MobiDB-lite"/>
    </source>
</evidence>
<gene>
    <name evidence="2" type="ORF">MBJ925_LOCUS1373</name>
</gene>
<dbReference type="SUPFAM" id="SSF52047">
    <property type="entry name" value="RNI-like"/>
    <property type="match status" value="1"/>
</dbReference>